<keyword evidence="12" id="KW-1133">Transmembrane helix</keyword>
<protein>
    <recommendedName>
        <fullName evidence="6">UDP-glucose 4-epimerase</fullName>
        <ecNumber evidence="5">5.1.3.2</ecNumber>
    </recommendedName>
    <alternativeName>
        <fullName evidence="11">Galactowaldenase</fullName>
    </alternativeName>
    <alternativeName>
        <fullName evidence="10">UDP-galactose 4-epimerase</fullName>
    </alternativeName>
</protein>
<evidence type="ECO:0000256" key="12">
    <source>
        <dbReference type="SAM" id="Phobius"/>
    </source>
</evidence>
<evidence type="ECO:0000256" key="5">
    <source>
        <dbReference type="ARBA" id="ARBA00013189"/>
    </source>
</evidence>
<dbReference type="PANTHER" id="PTHR43725:SF53">
    <property type="entry name" value="UDP-ARABINOSE 4-EPIMERASE 1"/>
    <property type="match status" value="1"/>
</dbReference>
<feature type="transmembrane region" description="Helical" evidence="12">
    <location>
        <begin position="12"/>
        <end position="31"/>
    </location>
</feature>
<evidence type="ECO:0000259" key="14">
    <source>
        <dbReference type="Pfam" id="PF04892"/>
    </source>
</evidence>
<dbReference type="UniPathway" id="UPA00214"/>
<dbReference type="Pfam" id="PF04892">
    <property type="entry name" value="VanZ"/>
    <property type="match status" value="1"/>
</dbReference>
<dbReference type="Gene3D" id="3.40.50.720">
    <property type="entry name" value="NAD(P)-binding Rossmann-like Domain"/>
    <property type="match status" value="1"/>
</dbReference>
<dbReference type="GO" id="GO:0033499">
    <property type="term" value="P:galactose catabolic process via UDP-galactose, Leloir pathway"/>
    <property type="evidence" value="ECO:0007669"/>
    <property type="project" value="TreeGrafter"/>
</dbReference>
<dbReference type="PATRIC" id="fig|1618551.3.peg.677"/>
<dbReference type="Gene3D" id="3.90.25.10">
    <property type="entry name" value="UDP-galactose 4-epimerase, domain 1"/>
    <property type="match status" value="1"/>
</dbReference>
<evidence type="ECO:0000256" key="11">
    <source>
        <dbReference type="ARBA" id="ARBA00033067"/>
    </source>
</evidence>
<dbReference type="NCBIfam" id="TIGR01179">
    <property type="entry name" value="galE"/>
    <property type="match status" value="1"/>
</dbReference>
<dbReference type="EC" id="5.1.3.2" evidence="5"/>
<evidence type="ECO:0000256" key="2">
    <source>
        <dbReference type="ARBA" id="ARBA00001911"/>
    </source>
</evidence>
<organism evidence="15 16">
    <name type="scientific">Candidatus Woesebacteria bacterium GW2011_GWA1_39_21b</name>
    <dbReference type="NCBI Taxonomy" id="1618551"/>
    <lineage>
        <taxon>Bacteria</taxon>
        <taxon>Candidatus Woeseibacteriota</taxon>
    </lineage>
</organism>
<dbReference type="InterPro" id="IPR006976">
    <property type="entry name" value="VanZ-like"/>
</dbReference>
<dbReference type="AlphaFoldDB" id="A0A0G0NBN0"/>
<evidence type="ECO:0000256" key="10">
    <source>
        <dbReference type="ARBA" id="ARBA00031367"/>
    </source>
</evidence>
<evidence type="ECO:0000313" key="15">
    <source>
        <dbReference type="EMBL" id="KKR13569.1"/>
    </source>
</evidence>
<keyword evidence="7" id="KW-0520">NAD</keyword>
<feature type="transmembrane region" description="Helical" evidence="12">
    <location>
        <begin position="51"/>
        <end position="68"/>
    </location>
</feature>
<dbReference type="CDD" id="cd05247">
    <property type="entry name" value="UDP_G4E_1_SDR_e"/>
    <property type="match status" value="1"/>
</dbReference>
<evidence type="ECO:0000256" key="6">
    <source>
        <dbReference type="ARBA" id="ARBA00018569"/>
    </source>
</evidence>
<comment type="similarity">
    <text evidence="4">Belongs to the NAD(P)-dependent epimerase/dehydratase family.</text>
</comment>
<gene>
    <name evidence="15" type="ORF">UT40_C0014G0025</name>
</gene>
<name>A0A0G0NBN0_9BACT</name>
<sequence length="476" mass="54091">MVNSNLKNKIFRFIKYWLPVFIWLIIIFAFSNNPTVRASEIHWRDFSVKKSAHVIIYAILSTLIYRALKSNNVEMKKTGYISVFLASFYGITDEFHQSFTPGRDPTFRDIIFDTIGATLFGNYCLRCRKKLGFGQKNLKLHNMKKILVTGGGGYIGSVATHLLLQEGYEVVVIDNFSTGYRQPLKMLKSKYKSKLSYYEADLRDDLTRVFYKEKGIGAVLHYAASCSVNESMENPEKYFLNNVCGSQNLLSTMLKYRVKKIVFSSTCAVYGEARYVPIDENHPTSPSNPYGESKLMIEKMLRWYGKLKGLNYVILRYFNVCGASDDAEVGDSKSPSVLLVQNAVKGALGIESFFLTCPKVDTPDGTPIRDYINVVDLNEAHILALEHLFRGGKNETINLGTGKGNSVLEIVNVVQKITGVRFDLQKGVVRKGEYAKMIADIKKAKRILGWKPKRSLEDSVKSLIKWYKKYPYGWNK</sequence>
<reference evidence="15 16" key="1">
    <citation type="journal article" date="2015" name="Nature">
        <title>rRNA introns, odd ribosomes, and small enigmatic genomes across a large radiation of phyla.</title>
        <authorList>
            <person name="Brown C.T."/>
            <person name="Hug L.A."/>
            <person name="Thomas B.C."/>
            <person name="Sharon I."/>
            <person name="Castelle C.J."/>
            <person name="Singh A."/>
            <person name="Wilkins M.J."/>
            <person name="Williams K.H."/>
            <person name="Banfield J.F."/>
        </authorList>
    </citation>
    <scope>NUCLEOTIDE SEQUENCE [LARGE SCALE GENOMIC DNA]</scope>
</reference>
<feature type="domain" description="NAD-dependent epimerase/dehydratase" evidence="13">
    <location>
        <begin position="146"/>
        <end position="400"/>
    </location>
</feature>
<dbReference type="GO" id="GO:0003978">
    <property type="term" value="F:UDP-glucose 4-epimerase activity"/>
    <property type="evidence" value="ECO:0007669"/>
    <property type="project" value="UniProtKB-EC"/>
</dbReference>
<evidence type="ECO:0000259" key="13">
    <source>
        <dbReference type="Pfam" id="PF01370"/>
    </source>
</evidence>
<dbReference type="PANTHER" id="PTHR43725">
    <property type="entry name" value="UDP-GLUCOSE 4-EPIMERASE"/>
    <property type="match status" value="1"/>
</dbReference>
<comment type="pathway">
    <text evidence="3">Carbohydrate metabolism; galactose metabolism.</text>
</comment>
<comment type="catalytic activity">
    <reaction evidence="1">
        <text>UDP-alpha-D-glucose = UDP-alpha-D-galactose</text>
        <dbReference type="Rhea" id="RHEA:22168"/>
        <dbReference type="ChEBI" id="CHEBI:58885"/>
        <dbReference type="ChEBI" id="CHEBI:66914"/>
        <dbReference type="EC" id="5.1.3.2"/>
    </reaction>
</comment>
<dbReference type="EMBL" id="LBWQ01000014">
    <property type="protein sequence ID" value="KKR13569.1"/>
    <property type="molecule type" value="Genomic_DNA"/>
</dbReference>
<dbReference type="SUPFAM" id="SSF51735">
    <property type="entry name" value="NAD(P)-binding Rossmann-fold domains"/>
    <property type="match status" value="1"/>
</dbReference>
<dbReference type="Pfam" id="PF01370">
    <property type="entry name" value="Epimerase"/>
    <property type="match status" value="1"/>
</dbReference>
<dbReference type="NCBIfam" id="NF037970">
    <property type="entry name" value="vanZ_1"/>
    <property type="match status" value="1"/>
</dbReference>
<dbReference type="InterPro" id="IPR005886">
    <property type="entry name" value="UDP_G4E"/>
</dbReference>
<dbReference type="InterPro" id="IPR001509">
    <property type="entry name" value="Epimerase_deHydtase"/>
</dbReference>
<evidence type="ECO:0000256" key="7">
    <source>
        <dbReference type="ARBA" id="ARBA00023027"/>
    </source>
</evidence>
<dbReference type="Proteomes" id="UP000034690">
    <property type="component" value="Unassembled WGS sequence"/>
</dbReference>
<evidence type="ECO:0000256" key="1">
    <source>
        <dbReference type="ARBA" id="ARBA00000083"/>
    </source>
</evidence>
<dbReference type="InterPro" id="IPR036291">
    <property type="entry name" value="NAD(P)-bd_dom_sf"/>
</dbReference>
<evidence type="ECO:0000256" key="4">
    <source>
        <dbReference type="ARBA" id="ARBA00007637"/>
    </source>
</evidence>
<keyword evidence="12" id="KW-0812">Transmembrane</keyword>
<evidence type="ECO:0000256" key="3">
    <source>
        <dbReference type="ARBA" id="ARBA00004947"/>
    </source>
</evidence>
<comment type="cofactor">
    <cofactor evidence="2">
        <name>NAD(+)</name>
        <dbReference type="ChEBI" id="CHEBI:57540"/>
    </cofactor>
</comment>
<accession>A0A0G0NBN0</accession>
<feature type="domain" description="VanZ-like" evidence="14">
    <location>
        <begin position="25"/>
        <end position="119"/>
    </location>
</feature>
<evidence type="ECO:0000256" key="8">
    <source>
        <dbReference type="ARBA" id="ARBA00023235"/>
    </source>
</evidence>
<comment type="caution">
    <text evidence="15">The sequence shown here is derived from an EMBL/GenBank/DDBJ whole genome shotgun (WGS) entry which is preliminary data.</text>
</comment>
<proteinExistence type="inferred from homology"/>
<keyword evidence="12" id="KW-0472">Membrane</keyword>
<keyword evidence="8" id="KW-0413">Isomerase</keyword>
<keyword evidence="9" id="KW-0119">Carbohydrate metabolism</keyword>
<evidence type="ECO:0000256" key="9">
    <source>
        <dbReference type="ARBA" id="ARBA00023277"/>
    </source>
</evidence>
<evidence type="ECO:0000313" key="16">
    <source>
        <dbReference type="Proteomes" id="UP000034690"/>
    </source>
</evidence>